<dbReference type="Proteomes" id="UP001732700">
    <property type="component" value="Chromosome 3A"/>
</dbReference>
<sequence length="307" mass="32541">MEFGDHSSKNSTEAEEKLEEGEVMQNGGGGAMVAVEAMPEPPQLDVRMDVALLHCQTCLLPLRPPVFKCDAAGHIVCCYCRAGHGDLCSRATTYCAELDAFIAAAKVPCHYRAFGCGQYVVYHGAADHQRACQCAPCSCPESGCPFLGSRGMLLDHIAAAHSRLAVTVRYGRSWNLTFPLSQSWHVLVGEEDKSVFLVSLGALGAAIAVSLVCVRADAAAPPKFWCKLSVELPGGDKDKLVLMTSTVGSSALRGGAPASGQGMFLAVPQELISGDTLPLSIRIDHLRPAAAVPKSTPPRARTPGRMH</sequence>
<evidence type="ECO:0000313" key="1">
    <source>
        <dbReference type="EnsemblPlants" id="AVESA.00010b.r2.3AG0408660.1.CDS"/>
    </source>
</evidence>
<accession>A0ACD5VAC8</accession>
<evidence type="ECO:0000313" key="2">
    <source>
        <dbReference type="Proteomes" id="UP001732700"/>
    </source>
</evidence>
<dbReference type="EnsemblPlants" id="AVESA.00010b.r2.3AG0408660.1">
    <property type="protein sequence ID" value="AVESA.00010b.r2.3AG0408660.1.CDS"/>
    <property type="gene ID" value="AVESA.00010b.r2.3AG0408660"/>
</dbReference>
<keyword evidence="2" id="KW-1185">Reference proteome</keyword>
<protein>
    <submittedName>
        <fullName evidence="1">Uncharacterized protein</fullName>
    </submittedName>
</protein>
<organism evidence="1 2">
    <name type="scientific">Avena sativa</name>
    <name type="common">Oat</name>
    <dbReference type="NCBI Taxonomy" id="4498"/>
    <lineage>
        <taxon>Eukaryota</taxon>
        <taxon>Viridiplantae</taxon>
        <taxon>Streptophyta</taxon>
        <taxon>Embryophyta</taxon>
        <taxon>Tracheophyta</taxon>
        <taxon>Spermatophyta</taxon>
        <taxon>Magnoliopsida</taxon>
        <taxon>Liliopsida</taxon>
        <taxon>Poales</taxon>
        <taxon>Poaceae</taxon>
        <taxon>BOP clade</taxon>
        <taxon>Pooideae</taxon>
        <taxon>Poodae</taxon>
        <taxon>Poeae</taxon>
        <taxon>Poeae Chloroplast Group 1 (Aveneae type)</taxon>
        <taxon>Aveninae</taxon>
        <taxon>Avena</taxon>
    </lineage>
</organism>
<proteinExistence type="predicted"/>
<name>A0ACD5VAC8_AVESA</name>
<reference evidence="1" key="2">
    <citation type="submission" date="2025-09" db="UniProtKB">
        <authorList>
            <consortium name="EnsemblPlants"/>
        </authorList>
    </citation>
    <scope>IDENTIFICATION</scope>
</reference>
<reference evidence="1" key="1">
    <citation type="submission" date="2021-05" db="EMBL/GenBank/DDBJ databases">
        <authorList>
            <person name="Scholz U."/>
            <person name="Mascher M."/>
            <person name="Fiebig A."/>
        </authorList>
    </citation>
    <scope>NUCLEOTIDE SEQUENCE [LARGE SCALE GENOMIC DNA]</scope>
</reference>